<keyword evidence="4 5" id="KW-0326">Glycosidase</keyword>
<dbReference type="GO" id="GO:0004564">
    <property type="term" value="F:beta-fructofuranosidase activity"/>
    <property type="evidence" value="ECO:0007669"/>
    <property type="project" value="UniProtKB-EC"/>
</dbReference>
<evidence type="ECO:0000256" key="1">
    <source>
        <dbReference type="ARBA" id="ARBA00009902"/>
    </source>
</evidence>
<comment type="similarity">
    <text evidence="1 5">Belongs to the glycosyl hydrolase 32 family.</text>
</comment>
<evidence type="ECO:0000256" key="2">
    <source>
        <dbReference type="ARBA" id="ARBA00012758"/>
    </source>
</evidence>
<reference evidence="8 9" key="1">
    <citation type="submission" date="2018-11" db="EMBL/GenBank/DDBJ databases">
        <title>Vibrio LJC006 sp. nov., isolated from seawater during the bloom of the enteromorpha.</title>
        <authorList>
            <person name="Liang J."/>
        </authorList>
    </citation>
    <scope>NUCLEOTIDE SEQUENCE [LARGE SCALE GENOMIC DNA]</scope>
    <source>
        <strain evidence="8 9">LJC006</strain>
    </source>
</reference>
<feature type="domain" description="Glycosyl hydrolase family 32 C-terminal" evidence="7">
    <location>
        <begin position="455"/>
        <end position="558"/>
    </location>
</feature>
<dbReference type="InterPro" id="IPR001362">
    <property type="entry name" value="Glyco_hydro_32"/>
</dbReference>
<keyword evidence="9" id="KW-1185">Reference proteome</keyword>
<dbReference type="InterPro" id="IPR018053">
    <property type="entry name" value="Glyco_hydro_32_AS"/>
</dbReference>
<dbReference type="Pfam" id="PF08244">
    <property type="entry name" value="Glyco_hydro_32C"/>
    <property type="match status" value="1"/>
</dbReference>
<organism evidence="8 9">
    <name type="scientific">Vibrio viridaestus</name>
    <dbReference type="NCBI Taxonomy" id="2487322"/>
    <lineage>
        <taxon>Bacteria</taxon>
        <taxon>Pseudomonadati</taxon>
        <taxon>Pseudomonadota</taxon>
        <taxon>Gammaproteobacteria</taxon>
        <taxon>Vibrionales</taxon>
        <taxon>Vibrionaceae</taxon>
        <taxon>Vibrio</taxon>
    </lineage>
</organism>
<evidence type="ECO:0000259" key="6">
    <source>
        <dbReference type="Pfam" id="PF00251"/>
    </source>
</evidence>
<dbReference type="PANTHER" id="PTHR43101">
    <property type="entry name" value="BETA-FRUCTOSIDASE"/>
    <property type="match status" value="1"/>
</dbReference>
<dbReference type="EMBL" id="RJVQ01000007">
    <property type="protein sequence ID" value="RQW62059.1"/>
    <property type="molecule type" value="Genomic_DNA"/>
</dbReference>
<dbReference type="InterPro" id="IPR023296">
    <property type="entry name" value="Glyco_hydro_beta-prop_sf"/>
</dbReference>
<dbReference type="InterPro" id="IPR013148">
    <property type="entry name" value="Glyco_hydro_32_N"/>
</dbReference>
<keyword evidence="3 5" id="KW-0378">Hydrolase</keyword>
<dbReference type="PROSITE" id="PS00609">
    <property type="entry name" value="GLYCOSYL_HYDROL_F32"/>
    <property type="match status" value="1"/>
</dbReference>
<dbReference type="Gene3D" id="2.115.10.20">
    <property type="entry name" value="Glycosyl hydrolase domain, family 43"/>
    <property type="match status" value="1"/>
</dbReference>
<dbReference type="Proteomes" id="UP000281112">
    <property type="component" value="Unassembled WGS sequence"/>
</dbReference>
<dbReference type="InterPro" id="IPR051214">
    <property type="entry name" value="GH32_Enzymes"/>
</dbReference>
<dbReference type="RefSeq" id="WP_124938054.1">
    <property type="nucleotide sequence ID" value="NZ_RJVQ01000007.1"/>
</dbReference>
<sequence length="570" mass="65593">MKNILLPASSGLVFECWLKKKSDAICCQRLLSIEANGSTVYKIADAPHYYEHFSYTNYGGYPLLLSLSDEVEMSLAYIYEPDTVHKQGVTYLDEHNGQLSLKGQQDLESWYQAEDFRPQQHFSPFKAWMNDPNGLCKIEDTYHLFYQFHPNGTDWGPMHWGHAISKDLLCWTHLPVFNLPQQNLAALGATGGAFSGTTFIDESGKPSFFYTERLPAYDLYKDYIEIQKKAEFDRNYIKASGVRTIVDQKPDNVGCDIRDPKVWYDNECDVYRMILGSVYDGHPAVLQYTSQDSENWEFYNVLYQAPAYFSENQGRCVECPDFFLLGNKWVLIMGIVGYKEAETNRFNLLYALTGSFDNGEFSPDTNELQVLDFATEYYALQTFNDGQRQIGLAWLFNWAMKKPIESAYNGEMSIPKELTLNSRNRICMQPISELEKYVCSSEIFNVEAQHTQSVKYGKTIRLRLSPDTVQPFSIVLNHDNGHWITFKFDGQKVSIVEDQVCDGRYESNVNHVSDVDLIFDAGILEVFVNGGEICATKRNYRIPICSHLDFHFEENKKITTKLETLRTSWK</sequence>
<dbReference type="InterPro" id="IPR013189">
    <property type="entry name" value="Glyco_hydro_32_C"/>
</dbReference>
<name>A0A3N9TDD1_9VIBR</name>
<dbReference type="SMART" id="SM00640">
    <property type="entry name" value="Glyco_32"/>
    <property type="match status" value="1"/>
</dbReference>
<protein>
    <recommendedName>
        <fullName evidence="2">beta-fructofuranosidase</fullName>
        <ecNumber evidence="2">3.2.1.26</ecNumber>
    </recommendedName>
</protein>
<evidence type="ECO:0000256" key="4">
    <source>
        <dbReference type="ARBA" id="ARBA00023295"/>
    </source>
</evidence>
<proteinExistence type="inferred from homology"/>
<accession>A0A3N9TDD1</accession>
<dbReference type="SUPFAM" id="SSF49899">
    <property type="entry name" value="Concanavalin A-like lectins/glucanases"/>
    <property type="match status" value="1"/>
</dbReference>
<dbReference type="SUPFAM" id="SSF75005">
    <property type="entry name" value="Arabinanase/levansucrase/invertase"/>
    <property type="match status" value="1"/>
</dbReference>
<evidence type="ECO:0000313" key="9">
    <source>
        <dbReference type="Proteomes" id="UP000281112"/>
    </source>
</evidence>
<evidence type="ECO:0000256" key="5">
    <source>
        <dbReference type="RuleBase" id="RU362110"/>
    </source>
</evidence>
<evidence type="ECO:0000256" key="3">
    <source>
        <dbReference type="ARBA" id="ARBA00022801"/>
    </source>
</evidence>
<dbReference type="GO" id="GO:0005975">
    <property type="term" value="P:carbohydrate metabolic process"/>
    <property type="evidence" value="ECO:0007669"/>
    <property type="project" value="InterPro"/>
</dbReference>
<dbReference type="Pfam" id="PF00251">
    <property type="entry name" value="Glyco_hydro_32N"/>
    <property type="match status" value="1"/>
</dbReference>
<dbReference type="PANTHER" id="PTHR43101:SF1">
    <property type="entry name" value="BETA-FRUCTOSIDASE"/>
    <property type="match status" value="1"/>
</dbReference>
<dbReference type="OrthoDB" id="9801455at2"/>
<comment type="caution">
    <text evidence="8">The sequence shown here is derived from an EMBL/GenBank/DDBJ whole genome shotgun (WGS) entry which is preliminary data.</text>
</comment>
<dbReference type="InterPro" id="IPR013320">
    <property type="entry name" value="ConA-like_dom_sf"/>
</dbReference>
<gene>
    <name evidence="8" type="ORF">EES38_15165</name>
</gene>
<dbReference type="AlphaFoldDB" id="A0A3N9TDD1"/>
<evidence type="ECO:0000313" key="8">
    <source>
        <dbReference type="EMBL" id="RQW62059.1"/>
    </source>
</evidence>
<evidence type="ECO:0000259" key="7">
    <source>
        <dbReference type="Pfam" id="PF08244"/>
    </source>
</evidence>
<dbReference type="EC" id="3.2.1.26" evidence="2"/>
<feature type="domain" description="Glycosyl hydrolase family 32 N-terminal" evidence="6">
    <location>
        <begin position="121"/>
        <end position="430"/>
    </location>
</feature>